<dbReference type="Proteomes" id="UP000523863">
    <property type="component" value="Unassembled WGS sequence"/>
</dbReference>
<proteinExistence type="predicted"/>
<name>A0A7W8YC69_9MICC</name>
<organism evidence="1 2">
    <name type="scientific">Neomicrococcus lactis</name>
    <dbReference type="NCBI Taxonomy" id="732241"/>
    <lineage>
        <taxon>Bacteria</taxon>
        <taxon>Bacillati</taxon>
        <taxon>Actinomycetota</taxon>
        <taxon>Actinomycetes</taxon>
        <taxon>Micrococcales</taxon>
        <taxon>Micrococcaceae</taxon>
        <taxon>Neomicrococcus</taxon>
    </lineage>
</organism>
<dbReference type="AlphaFoldDB" id="A0A7W8YC69"/>
<evidence type="ECO:0000313" key="2">
    <source>
        <dbReference type="Proteomes" id="UP000523863"/>
    </source>
</evidence>
<reference evidence="1 2" key="1">
    <citation type="submission" date="2020-08" db="EMBL/GenBank/DDBJ databases">
        <title>Sequencing the genomes of 1000 actinobacteria strains.</title>
        <authorList>
            <person name="Klenk H.-P."/>
        </authorList>
    </citation>
    <scope>NUCLEOTIDE SEQUENCE [LARGE SCALE GENOMIC DNA]</scope>
    <source>
        <strain evidence="1 2">DSM 23694</strain>
    </source>
</reference>
<comment type="caution">
    <text evidence="1">The sequence shown here is derived from an EMBL/GenBank/DDBJ whole genome shotgun (WGS) entry which is preliminary data.</text>
</comment>
<dbReference type="EMBL" id="JACHBL010000001">
    <property type="protein sequence ID" value="MBB5598868.1"/>
    <property type="molecule type" value="Genomic_DNA"/>
</dbReference>
<keyword evidence="2" id="KW-1185">Reference proteome</keyword>
<protein>
    <submittedName>
        <fullName evidence="1">Uncharacterized protein</fullName>
    </submittedName>
</protein>
<gene>
    <name evidence="1" type="ORF">BKA12_001948</name>
</gene>
<accession>A0A7W8YC69</accession>
<evidence type="ECO:0000313" key="1">
    <source>
        <dbReference type="EMBL" id="MBB5598868.1"/>
    </source>
</evidence>
<sequence length="67" mass="7613">MIKESHELSVITHRVGPLMSTAVYNLWKKFCGEYHTTPNLTRILGCPIVNQSYVRPLACFHAESLLP</sequence>